<feature type="compositionally biased region" description="Polar residues" evidence="2">
    <location>
        <begin position="179"/>
        <end position="191"/>
    </location>
</feature>
<comment type="caution">
    <text evidence="3">The sequence shown here is derived from an EMBL/GenBank/DDBJ whole genome shotgun (WGS) entry which is preliminary data.</text>
</comment>
<evidence type="ECO:0000313" key="3">
    <source>
        <dbReference type="EMBL" id="CAF0770077.1"/>
    </source>
</evidence>
<dbReference type="Gene3D" id="1.10.238.10">
    <property type="entry name" value="EF-hand"/>
    <property type="match status" value="1"/>
</dbReference>
<dbReference type="Proteomes" id="UP000663870">
    <property type="component" value="Unassembled WGS sequence"/>
</dbReference>
<dbReference type="EMBL" id="CAJNOL010000033">
    <property type="protein sequence ID" value="CAF0770077.1"/>
    <property type="molecule type" value="Genomic_DNA"/>
</dbReference>
<dbReference type="Pfam" id="PF05517">
    <property type="entry name" value="p25-alpha"/>
    <property type="match status" value="1"/>
</dbReference>
<accession>A0A813QNH8</accession>
<proteinExistence type="inferred from homology"/>
<evidence type="ECO:0000313" key="4">
    <source>
        <dbReference type="Proteomes" id="UP000663870"/>
    </source>
</evidence>
<dbReference type="InterPro" id="IPR008907">
    <property type="entry name" value="TPP/p25"/>
</dbReference>
<evidence type="ECO:0000256" key="1">
    <source>
        <dbReference type="ARBA" id="ARBA00010994"/>
    </source>
</evidence>
<comment type="similarity">
    <text evidence="1">Belongs to the TPPP family.</text>
</comment>
<protein>
    <submittedName>
        <fullName evidence="3">Uncharacterized protein</fullName>
    </submittedName>
</protein>
<gene>
    <name evidence="3" type="ORF">JXQ802_LOCUS2664</name>
</gene>
<dbReference type="GO" id="GO:0032273">
    <property type="term" value="P:positive regulation of protein polymerization"/>
    <property type="evidence" value="ECO:0007669"/>
    <property type="project" value="TreeGrafter"/>
</dbReference>
<dbReference type="GO" id="GO:0015631">
    <property type="term" value="F:tubulin binding"/>
    <property type="evidence" value="ECO:0007669"/>
    <property type="project" value="InterPro"/>
</dbReference>
<dbReference type="GO" id="GO:0046785">
    <property type="term" value="P:microtubule polymerization"/>
    <property type="evidence" value="ECO:0007669"/>
    <property type="project" value="InterPro"/>
</dbReference>
<feature type="compositionally biased region" description="Basic and acidic residues" evidence="2">
    <location>
        <begin position="149"/>
        <end position="169"/>
    </location>
</feature>
<reference evidence="3" key="1">
    <citation type="submission" date="2021-02" db="EMBL/GenBank/DDBJ databases">
        <authorList>
            <person name="Nowell W R."/>
        </authorList>
    </citation>
    <scope>NUCLEOTIDE SEQUENCE</scope>
</reference>
<dbReference type="PANTHER" id="PTHR12932:SF9">
    <property type="entry name" value="TUBULIN POLYMERIZATION-PROMOTING PROTEIN HOMOLOG"/>
    <property type="match status" value="1"/>
</dbReference>
<name>A0A813QNH8_9BILA</name>
<dbReference type="PANTHER" id="PTHR12932">
    <property type="entry name" value="P25 ALPHA-RELATED"/>
    <property type="match status" value="1"/>
</dbReference>
<feature type="region of interest" description="Disordered" evidence="2">
    <location>
        <begin position="140"/>
        <end position="191"/>
    </location>
</feature>
<sequence>MSEKSSVSSGLQKAFNKYSKFGKTHAQLTDHHGLRIGSAGIQKMMKDCSLIDTKYTSQLLDNDIARVLGKLTISFNETKSIHYPKGTKTFEIKGFKALIDRIAESKGVSHDEILAKINANEGPSLNHVTETTNKEITDRMTNTTHYTGTHKERFDEEGYGKGKEGRLDEIESTGYVQGFKSTNQSSSLTKK</sequence>
<organism evidence="3 4">
    <name type="scientific">Rotaria sordida</name>
    <dbReference type="NCBI Taxonomy" id="392033"/>
    <lineage>
        <taxon>Eukaryota</taxon>
        <taxon>Metazoa</taxon>
        <taxon>Spiralia</taxon>
        <taxon>Gnathifera</taxon>
        <taxon>Rotifera</taxon>
        <taxon>Eurotatoria</taxon>
        <taxon>Bdelloidea</taxon>
        <taxon>Philodinida</taxon>
        <taxon>Philodinidae</taxon>
        <taxon>Rotaria</taxon>
    </lineage>
</organism>
<dbReference type="SUPFAM" id="SSF47473">
    <property type="entry name" value="EF-hand"/>
    <property type="match status" value="1"/>
</dbReference>
<evidence type="ECO:0000256" key="2">
    <source>
        <dbReference type="SAM" id="MobiDB-lite"/>
    </source>
</evidence>
<dbReference type="GO" id="GO:0005874">
    <property type="term" value="C:microtubule"/>
    <property type="evidence" value="ECO:0007669"/>
    <property type="project" value="TreeGrafter"/>
</dbReference>
<keyword evidence="4" id="KW-1185">Reference proteome</keyword>
<dbReference type="GO" id="GO:0001578">
    <property type="term" value="P:microtubule bundle formation"/>
    <property type="evidence" value="ECO:0007669"/>
    <property type="project" value="TreeGrafter"/>
</dbReference>
<dbReference type="InterPro" id="IPR011992">
    <property type="entry name" value="EF-hand-dom_pair"/>
</dbReference>
<dbReference type="AlphaFoldDB" id="A0A813QNH8"/>